<dbReference type="Proteomes" id="UP000199682">
    <property type="component" value="Unassembled WGS sequence"/>
</dbReference>
<feature type="transmembrane region" description="Helical" evidence="7">
    <location>
        <begin position="151"/>
        <end position="172"/>
    </location>
</feature>
<evidence type="ECO:0000313" key="9">
    <source>
        <dbReference type="EMBL" id="SDN18447.1"/>
    </source>
</evidence>
<comment type="subcellular location">
    <subcellularLocation>
        <location evidence="1">Cell membrane</location>
        <topology evidence="1">Multi-pass membrane protein</topology>
    </subcellularLocation>
</comment>
<evidence type="ECO:0000259" key="8">
    <source>
        <dbReference type="PROSITE" id="PS50850"/>
    </source>
</evidence>
<dbReference type="EMBL" id="FNET01000038">
    <property type="protein sequence ID" value="SDN18447.1"/>
    <property type="molecule type" value="Genomic_DNA"/>
</dbReference>
<evidence type="ECO:0000313" key="10">
    <source>
        <dbReference type="Proteomes" id="UP000199682"/>
    </source>
</evidence>
<dbReference type="PANTHER" id="PTHR42718">
    <property type="entry name" value="MAJOR FACILITATOR SUPERFAMILY MULTIDRUG TRANSPORTER MFSC"/>
    <property type="match status" value="1"/>
</dbReference>
<organism evidence="9 10">
    <name type="scientific">Lentzea albidocapillata subsp. violacea</name>
    <dbReference type="NCBI Taxonomy" id="128104"/>
    <lineage>
        <taxon>Bacteria</taxon>
        <taxon>Bacillati</taxon>
        <taxon>Actinomycetota</taxon>
        <taxon>Actinomycetes</taxon>
        <taxon>Pseudonocardiales</taxon>
        <taxon>Pseudonocardiaceae</taxon>
        <taxon>Lentzea</taxon>
    </lineage>
</organism>
<feature type="transmembrane region" description="Helical" evidence="7">
    <location>
        <begin position="61"/>
        <end position="80"/>
    </location>
</feature>
<dbReference type="AlphaFoldDB" id="A0A1G9ZBJ2"/>
<keyword evidence="3" id="KW-1003">Cell membrane</keyword>
<dbReference type="PANTHER" id="PTHR42718:SF46">
    <property type="entry name" value="BLR6921 PROTEIN"/>
    <property type="match status" value="1"/>
</dbReference>
<reference evidence="10" key="1">
    <citation type="submission" date="2016-10" db="EMBL/GenBank/DDBJ databases">
        <authorList>
            <person name="Varghese N."/>
            <person name="Submissions S."/>
        </authorList>
    </citation>
    <scope>NUCLEOTIDE SEQUENCE [LARGE SCALE GENOMIC DNA]</scope>
    <source>
        <strain evidence="10">DSM 44796</strain>
    </source>
</reference>
<feature type="transmembrane region" description="Helical" evidence="7">
    <location>
        <begin position="418"/>
        <end position="438"/>
    </location>
</feature>
<feature type="transmembrane region" description="Helical" evidence="7">
    <location>
        <begin position="450"/>
        <end position="471"/>
    </location>
</feature>
<feature type="transmembrane region" description="Helical" evidence="7">
    <location>
        <begin position="345"/>
        <end position="364"/>
    </location>
</feature>
<keyword evidence="5 7" id="KW-1133">Transmembrane helix</keyword>
<evidence type="ECO:0000256" key="4">
    <source>
        <dbReference type="ARBA" id="ARBA00022692"/>
    </source>
</evidence>
<evidence type="ECO:0000256" key="1">
    <source>
        <dbReference type="ARBA" id="ARBA00004651"/>
    </source>
</evidence>
<dbReference type="InterPro" id="IPR011701">
    <property type="entry name" value="MFS"/>
</dbReference>
<feature type="transmembrane region" description="Helical" evidence="7">
    <location>
        <begin position="370"/>
        <end position="397"/>
    </location>
</feature>
<evidence type="ECO:0000256" key="5">
    <source>
        <dbReference type="ARBA" id="ARBA00022989"/>
    </source>
</evidence>
<evidence type="ECO:0000256" key="6">
    <source>
        <dbReference type="ARBA" id="ARBA00023136"/>
    </source>
</evidence>
<dbReference type="PROSITE" id="PS50850">
    <property type="entry name" value="MFS"/>
    <property type="match status" value="1"/>
</dbReference>
<dbReference type="RefSeq" id="WP_090015257.1">
    <property type="nucleotide sequence ID" value="NZ_FNET01000038.1"/>
</dbReference>
<feature type="transmembrane region" description="Helical" evidence="7">
    <location>
        <begin position="121"/>
        <end position="139"/>
    </location>
</feature>
<feature type="transmembrane region" description="Helical" evidence="7">
    <location>
        <begin position="282"/>
        <end position="305"/>
    </location>
</feature>
<dbReference type="InterPro" id="IPR020846">
    <property type="entry name" value="MFS_dom"/>
</dbReference>
<dbReference type="Gene3D" id="1.20.1250.20">
    <property type="entry name" value="MFS general substrate transporter like domains"/>
    <property type="match status" value="1"/>
</dbReference>
<feature type="transmembrane region" description="Helical" evidence="7">
    <location>
        <begin position="214"/>
        <end position="232"/>
    </location>
</feature>
<dbReference type="SUPFAM" id="SSF103473">
    <property type="entry name" value="MFS general substrate transporter"/>
    <property type="match status" value="1"/>
</dbReference>
<proteinExistence type="predicted"/>
<feature type="transmembrane region" description="Helical" evidence="7">
    <location>
        <begin position="244"/>
        <end position="261"/>
    </location>
</feature>
<feature type="transmembrane region" description="Helical" evidence="7">
    <location>
        <begin position="178"/>
        <end position="202"/>
    </location>
</feature>
<name>A0A1G9ZBJ2_9PSEU</name>
<feature type="transmembrane region" description="Helical" evidence="7">
    <location>
        <begin position="24"/>
        <end position="49"/>
    </location>
</feature>
<evidence type="ECO:0000256" key="7">
    <source>
        <dbReference type="SAM" id="Phobius"/>
    </source>
</evidence>
<dbReference type="CDD" id="cd17321">
    <property type="entry name" value="MFS_MMR_MDR_like"/>
    <property type="match status" value="1"/>
</dbReference>
<dbReference type="InterPro" id="IPR036259">
    <property type="entry name" value="MFS_trans_sf"/>
</dbReference>
<keyword evidence="6 7" id="KW-0472">Membrane</keyword>
<keyword evidence="4 7" id="KW-0812">Transmembrane</keyword>
<feature type="domain" description="Major facilitator superfamily (MFS) profile" evidence="8">
    <location>
        <begin position="26"/>
        <end position="476"/>
    </location>
</feature>
<dbReference type="GO" id="GO:0022857">
    <property type="term" value="F:transmembrane transporter activity"/>
    <property type="evidence" value="ECO:0007669"/>
    <property type="project" value="InterPro"/>
</dbReference>
<accession>A0A1G9ZBJ2</accession>
<feature type="transmembrane region" description="Helical" evidence="7">
    <location>
        <begin position="92"/>
        <end position="115"/>
    </location>
</feature>
<gene>
    <name evidence="9" type="ORF">SAMN04488074_13830</name>
</gene>
<keyword evidence="2" id="KW-0813">Transport</keyword>
<protein>
    <submittedName>
        <fullName evidence="9">Drug resistance transporter, EmrB/QacA subfamily</fullName>
    </submittedName>
</protein>
<dbReference type="GO" id="GO:0005886">
    <property type="term" value="C:plasma membrane"/>
    <property type="evidence" value="ECO:0007669"/>
    <property type="project" value="UniProtKB-SubCell"/>
</dbReference>
<dbReference type="Gene3D" id="1.20.1720.10">
    <property type="entry name" value="Multidrug resistance protein D"/>
    <property type="match status" value="1"/>
</dbReference>
<evidence type="ECO:0000256" key="2">
    <source>
        <dbReference type="ARBA" id="ARBA00022448"/>
    </source>
</evidence>
<feature type="transmembrane region" description="Helical" evidence="7">
    <location>
        <begin position="311"/>
        <end position="333"/>
    </location>
</feature>
<dbReference type="Pfam" id="PF07690">
    <property type="entry name" value="MFS_1"/>
    <property type="match status" value="1"/>
</dbReference>
<sequence length="479" mass="48688">MQQSKPTPSAVESPEVQAPDPRRWATLAVVVSAQLLIVLDSSVVTIALPSAQAELGMSDSAKQWVVAAYTLTFGGFLLVGGRLADVHGRKKIFLLGLLGFALTSALGGLAVGPVMLPLARAAQGVFAALLAPAGLALLTTAFSDARERARAFGIFGAAVGSGMAVGMVLGGVLTEAGSWRWCLLVNVPLVLVVLVPAVRFLAESQRDAVVRYDLPGAITGTLGVGTLIYGLSEAETVGWSHPSTVAFGLAGLALLVGFVVIERRSERPMMPLRIVVDRVRGAGYAIVFLAGAALLAFYLFLTYYLQLVREYSPLLTGLAFLPSAVGVFVGSLAAGRILGRTGPRAVLTTGLLMGAAGMAYLGVLDPASGFWSVLFPALLVSGLGIGAALTTVTKITLDGVPSGDAGVAGALTNAMRQIGGAVGVSALNVVALSVTAASGAAGDDALTDGYVAAFVVGAGLLAFAAVVAVVMTGSRRARG</sequence>
<evidence type="ECO:0000256" key="3">
    <source>
        <dbReference type="ARBA" id="ARBA00022475"/>
    </source>
</evidence>